<dbReference type="VEuPathDB" id="FungiDB:AJ78_00066"/>
<dbReference type="InterPro" id="IPR029063">
    <property type="entry name" value="SAM-dependent_MTases_sf"/>
</dbReference>
<reference evidence="2 3" key="1">
    <citation type="submission" date="2015-07" db="EMBL/GenBank/DDBJ databases">
        <title>Emmonsia species relationships and genome sequence.</title>
        <authorList>
            <consortium name="The Broad Institute Genomics Platform"/>
            <person name="Cuomo C.A."/>
            <person name="Munoz J.F."/>
            <person name="Imamovic A."/>
            <person name="Priest M.E."/>
            <person name="Young S."/>
            <person name="Clay O.K."/>
            <person name="McEwen J.G."/>
        </authorList>
    </citation>
    <scope>NUCLEOTIDE SEQUENCE [LARGE SCALE GENOMIC DNA]</scope>
    <source>
        <strain evidence="2 3">UAMH 9510</strain>
    </source>
</reference>
<keyword evidence="3" id="KW-1185">Reference proteome</keyword>
<dbReference type="SUPFAM" id="SSF53335">
    <property type="entry name" value="S-adenosyl-L-methionine-dependent methyltransferases"/>
    <property type="match status" value="1"/>
</dbReference>
<evidence type="ECO:0000256" key="1">
    <source>
        <dbReference type="SAM" id="MobiDB-lite"/>
    </source>
</evidence>
<organism evidence="2 3">
    <name type="scientific">Emergomyces pasteurianus Ep9510</name>
    <dbReference type="NCBI Taxonomy" id="1447872"/>
    <lineage>
        <taxon>Eukaryota</taxon>
        <taxon>Fungi</taxon>
        <taxon>Dikarya</taxon>
        <taxon>Ascomycota</taxon>
        <taxon>Pezizomycotina</taxon>
        <taxon>Eurotiomycetes</taxon>
        <taxon>Eurotiomycetidae</taxon>
        <taxon>Onygenales</taxon>
        <taxon>Ajellomycetaceae</taxon>
        <taxon>Emergomyces</taxon>
    </lineage>
</organism>
<evidence type="ECO:0000313" key="3">
    <source>
        <dbReference type="Proteomes" id="UP000182235"/>
    </source>
</evidence>
<proteinExistence type="predicted"/>
<feature type="compositionally biased region" description="Polar residues" evidence="1">
    <location>
        <begin position="74"/>
        <end position="85"/>
    </location>
</feature>
<dbReference type="EMBL" id="LGRN01000001">
    <property type="protein sequence ID" value="OJD20050.1"/>
    <property type="molecule type" value="Genomic_DNA"/>
</dbReference>
<sequence>MINKSKTVWTWKHKNSQVIGMDQSPIRRILTPPNCTFEIDDFEAEWSYTTVATTNSPPFELPSPVRDLIHPLNTGANDTRNNDTQTNPSPIPTPIPTPILFDFIHAREITGSVHDYSKFLAHAYRNLAPGGYLEMQSMEANFFSDDGTHERAVTAVQWQRLLVEASRRLGKELCVEGCWREAMEKEGFVGVEEVVFKVPLSAWPKDAHMKEIGRYQAMHMQEMLQSYSLALFTRVLGWSKDELDVLLTAVGNDLRNMKSHLYTKVRIVYGRKGE</sequence>
<evidence type="ECO:0008006" key="4">
    <source>
        <dbReference type="Google" id="ProtNLM"/>
    </source>
</evidence>
<feature type="region of interest" description="Disordered" evidence="1">
    <location>
        <begin position="73"/>
        <end position="92"/>
    </location>
</feature>
<gene>
    <name evidence="2" type="ORF">AJ78_00066</name>
</gene>
<accession>A0A1J9PVX7</accession>
<dbReference type="AlphaFoldDB" id="A0A1J9PVX7"/>
<dbReference type="Gene3D" id="3.40.50.150">
    <property type="entry name" value="Vaccinia Virus protein VP39"/>
    <property type="match status" value="1"/>
</dbReference>
<dbReference type="OrthoDB" id="2013972at2759"/>
<comment type="caution">
    <text evidence="2">The sequence shown here is derived from an EMBL/GenBank/DDBJ whole genome shotgun (WGS) entry which is preliminary data.</text>
</comment>
<dbReference type="Proteomes" id="UP000182235">
    <property type="component" value="Unassembled WGS sequence"/>
</dbReference>
<dbReference type="Pfam" id="PF13489">
    <property type="entry name" value="Methyltransf_23"/>
    <property type="match status" value="1"/>
</dbReference>
<protein>
    <recommendedName>
        <fullName evidence="4">Methyltransferase type 11 domain-containing protein</fullName>
    </recommendedName>
</protein>
<evidence type="ECO:0000313" key="2">
    <source>
        <dbReference type="EMBL" id="OJD20050.1"/>
    </source>
</evidence>
<dbReference type="STRING" id="1447872.A0A1J9PVX7"/>
<name>A0A1J9PVX7_9EURO</name>